<dbReference type="CDD" id="cd00170">
    <property type="entry name" value="SEC14"/>
    <property type="match status" value="1"/>
</dbReference>
<organism evidence="6 7">
    <name type="scientific">Chloropicon primus</name>
    <dbReference type="NCBI Taxonomy" id="1764295"/>
    <lineage>
        <taxon>Eukaryota</taxon>
        <taxon>Viridiplantae</taxon>
        <taxon>Chlorophyta</taxon>
        <taxon>Chloropicophyceae</taxon>
        <taxon>Chloropicales</taxon>
        <taxon>Chloropicaceae</taxon>
        <taxon>Chloropicon</taxon>
    </lineage>
</organism>
<evidence type="ECO:0000256" key="2">
    <source>
        <dbReference type="ARBA" id="ARBA00004395"/>
    </source>
</evidence>
<gene>
    <name evidence="6" type="ORF">A3770_13p68510</name>
</gene>
<keyword evidence="7" id="KW-1185">Reference proteome</keyword>
<feature type="domain" description="CRAL-TRIO" evidence="5">
    <location>
        <begin position="107"/>
        <end position="282"/>
    </location>
</feature>
<evidence type="ECO:0000256" key="4">
    <source>
        <dbReference type="SAM" id="MobiDB-lite"/>
    </source>
</evidence>
<dbReference type="PANTHER" id="PTHR45657:SF1">
    <property type="entry name" value="CRAL-TRIO DOMAIN-CONTAINING PROTEIN YKL091C-RELATED"/>
    <property type="match status" value="1"/>
</dbReference>
<evidence type="ECO:0000313" key="6">
    <source>
        <dbReference type="EMBL" id="QDZ24333.1"/>
    </source>
</evidence>
<dbReference type="EMBL" id="CP031046">
    <property type="protein sequence ID" value="QDZ24333.1"/>
    <property type="molecule type" value="Genomic_DNA"/>
</dbReference>
<proteinExistence type="inferred from homology"/>
<dbReference type="SMART" id="SM00516">
    <property type="entry name" value="SEC14"/>
    <property type="match status" value="1"/>
</dbReference>
<protein>
    <submittedName>
        <fullName evidence="6">CRAL-TRIO lipid binding domain-containing protein</fullName>
    </submittedName>
</protein>
<dbReference type="SUPFAM" id="SSF52087">
    <property type="entry name" value="CRAL/TRIO domain"/>
    <property type="match status" value="1"/>
</dbReference>
<dbReference type="GO" id="GO:0000139">
    <property type="term" value="C:Golgi membrane"/>
    <property type="evidence" value="ECO:0007669"/>
    <property type="project" value="UniProtKB-SubCell"/>
</dbReference>
<evidence type="ECO:0000256" key="3">
    <source>
        <dbReference type="ARBA" id="ARBA00038020"/>
    </source>
</evidence>
<dbReference type="GO" id="GO:0005886">
    <property type="term" value="C:plasma membrane"/>
    <property type="evidence" value="ECO:0007669"/>
    <property type="project" value="UniProtKB-SubCell"/>
</dbReference>
<comment type="similarity">
    <text evidence="3">Belongs to the SFH family.</text>
</comment>
<dbReference type="InterPro" id="IPR036273">
    <property type="entry name" value="CRAL/TRIO_N_dom_sf"/>
</dbReference>
<dbReference type="Proteomes" id="UP000316726">
    <property type="component" value="Chromosome 13"/>
</dbReference>
<sequence>MKWTRTRSTKADKEKSSVSETEEYVYWFEHIGADGEDDKEMKVKTFRQQVAALSERDPVLEKETDFARFLKARQWDEEKAIDMYKNTVRWRREFGTDQIHKTFSFPEKKEVLKIFPQYYLRTQDKFGRPIYINEVGKINVEALLRVTTVERMIQYHVYEWEKLIREIYPKCSAHVGHKIFQSFSIIDLKGLSYKQFNKTTRSFLKQITNIDQEYYPEHLGQMFIINAPKIFSMIWSVVKLWLDKRTLAKIKVYGSDYHEKLFNFVDPHDLPEHIGGHLDADEAMFSTSNIWDASEMKEALKDVVKDSSPSPSPSPGGNGGGGELLRERSNTDYFDAEPTFNEGD</sequence>
<dbReference type="PANTHER" id="PTHR45657">
    <property type="entry name" value="CRAL-TRIO DOMAIN-CONTAINING PROTEIN YKL091C-RELATED"/>
    <property type="match status" value="1"/>
</dbReference>
<dbReference type="InterPro" id="IPR051026">
    <property type="entry name" value="PI/PC_transfer"/>
</dbReference>
<dbReference type="InterPro" id="IPR001251">
    <property type="entry name" value="CRAL-TRIO_dom"/>
</dbReference>
<name>A0A5B8MUT4_9CHLO</name>
<reference evidence="6 7" key="1">
    <citation type="submission" date="2018-07" db="EMBL/GenBank/DDBJ databases">
        <title>The complete nuclear genome of the prasinophyte Chloropicon primus (CCMP1205).</title>
        <authorList>
            <person name="Pombert J.-F."/>
            <person name="Otis C."/>
            <person name="Turmel M."/>
            <person name="Lemieux C."/>
        </authorList>
    </citation>
    <scope>NUCLEOTIDE SEQUENCE [LARGE SCALE GENOMIC DNA]</scope>
    <source>
        <strain evidence="6 7">CCMP1205</strain>
    </source>
</reference>
<comment type="subcellular location">
    <subcellularLocation>
        <location evidence="1">Cell membrane</location>
        <topology evidence="1">Peripheral membrane protein</topology>
    </subcellularLocation>
    <subcellularLocation>
        <location evidence="2">Golgi apparatus membrane</location>
        <topology evidence="2">Peripheral membrane protein</topology>
    </subcellularLocation>
</comment>
<feature type="region of interest" description="Disordered" evidence="4">
    <location>
        <begin position="301"/>
        <end position="344"/>
    </location>
</feature>
<evidence type="ECO:0000313" key="7">
    <source>
        <dbReference type="Proteomes" id="UP000316726"/>
    </source>
</evidence>
<dbReference type="Pfam" id="PF00650">
    <property type="entry name" value="CRAL_TRIO"/>
    <property type="match status" value="1"/>
</dbReference>
<dbReference type="OrthoDB" id="1434354at2759"/>
<dbReference type="STRING" id="1764295.A0A5B8MUT4"/>
<evidence type="ECO:0000259" key="5">
    <source>
        <dbReference type="PROSITE" id="PS50191"/>
    </source>
</evidence>
<accession>A0A5B8MUT4</accession>
<dbReference type="InterPro" id="IPR036865">
    <property type="entry name" value="CRAL-TRIO_dom_sf"/>
</dbReference>
<dbReference type="AlphaFoldDB" id="A0A5B8MUT4"/>
<dbReference type="SUPFAM" id="SSF46938">
    <property type="entry name" value="CRAL/TRIO N-terminal domain"/>
    <property type="match status" value="1"/>
</dbReference>
<dbReference type="PROSITE" id="PS50191">
    <property type="entry name" value="CRAL_TRIO"/>
    <property type="match status" value="1"/>
</dbReference>
<evidence type="ECO:0000256" key="1">
    <source>
        <dbReference type="ARBA" id="ARBA00004202"/>
    </source>
</evidence>
<dbReference type="Gene3D" id="3.40.525.10">
    <property type="entry name" value="CRAL-TRIO lipid binding domain"/>
    <property type="match status" value="1"/>
</dbReference>